<reference evidence="2 3" key="1">
    <citation type="journal article" date="2024" name="J Genomics">
        <title>Draft genome sequencing and assembly of Favolaschia claudopus CIRM-BRFM 2984 isolated from oak limbs.</title>
        <authorList>
            <person name="Navarro D."/>
            <person name="Drula E."/>
            <person name="Chaduli D."/>
            <person name="Cazenave R."/>
            <person name="Ahrendt S."/>
            <person name="Wang J."/>
            <person name="Lipzen A."/>
            <person name="Daum C."/>
            <person name="Barry K."/>
            <person name="Grigoriev I.V."/>
            <person name="Favel A."/>
            <person name="Rosso M.N."/>
            <person name="Martin F."/>
        </authorList>
    </citation>
    <scope>NUCLEOTIDE SEQUENCE [LARGE SCALE GENOMIC DNA]</scope>
    <source>
        <strain evidence="2 3">CIRM-BRFM 2984</strain>
    </source>
</reference>
<dbReference type="AlphaFoldDB" id="A0AAV9ZBQ9"/>
<evidence type="ECO:0000313" key="3">
    <source>
        <dbReference type="Proteomes" id="UP001362999"/>
    </source>
</evidence>
<name>A0AAV9ZBQ9_9AGAR</name>
<keyword evidence="1" id="KW-0175">Coiled coil</keyword>
<sequence>MDHNRLEDISLASPFQRYLGTNYIPTDAEINQIHGNILPDCEVELARLNSLIQDLKAQRDKIQNYLASHKALISQARRLPQDILGEIFLACLPTGGNAMMSAREAPLLLGHICSNWRSISLAQPRLWASLHITVEFCGSSEGQSAVVDWLRRSEPLPVAISVHSHGSNQYIAAIDILIPLASRLNALRLSNIPWKQFLALASVNAPLLTDIHIDFGGDILLDEGARILASNIFLGTNMKHIAIISANPRSLIPNTDFAWGHITDLCIECNLGYSLQHLGLDSMHSPMQGCSRLKFLRIQVHLAAAALSVGAPLLLSSLQGLTIITHGPRFNTLLEYLNNDLRMPQLTKLHLIDLDPTGTRAITFDRLADHSPLITDFCLNVLSFESTAFIIRDLRPFTSLEQLSVVVWAPKYAPKNKLCLKPDILELFRTLTSPIDGKLPFPSLRELSVEMGDIAEGEWMSFLQYHVNHSTPFRRLHLHMWRKPNAGPVDKNRKDRLAKFLAAGLDVSVDYTICPHEEESSEDD</sequence>
<comment type="caution">
    <text evidence="2">The sequence shown here is derived from an EMBL/GenBank/DDBJ whole genome shotgun (WGS) entry which is preliminary data.</text>
</comment>
<keyword evidence="3" id="KW-1185">Reference proteome</keyword>
<gene>
    <name evidence="2" type="ORF">R3P38DRAFT_518459</name>
</gene>
<proteinExistence type="predicted"/>
<feature type="coiled-coil region" evidence="1">
    <location>
        <begin position="38"/>
        <end position="68"/>
    </location>
</feature>
<accession>A0AAV9ZBQ9</accession>
<protein>
    <recommendedName>
        <fullName evidence="4">F-box domain-containing protein</fullName>
    </recommendedName>
</protein>
<evidence type="ECO:0000256" key="1">
    <source>
        <dbReference type="SAM" id="Coils"/>
    </source>
</evidence>
<evidence type="ECO:0000313" key="2">
    <source>
        <dbReference type="EMBL" id="KAK6977579.1"/>
    </source>
</evidence>
<evidence type="ECO:0008006" key="4">
    <source>
        <dbReference type="Google" id="ProtNLM"/>
    </source>
</evidence>
<organism evidence="2 3">
    <name type="scientific">Favolaschia claudopus</name>
    <dbReference type="NCBI Taxonomy" id="2862362"/>
    <lineage>
        <taxon>Eukaryota</taxon>
        <taxon>Fungi</taxon>
        <taxon>Dikarya</taxon>
        <taxon>Basidiomycota</taxon>
        <taxon>Agaricomycotina</taxon>
        <taxon>Agaricomycetes</taxon>
        <taxon>Agaricomycetidae</taxon>
        <taxon>Agaricales</taxon>
        <taxon>Marasmiineae</taxon>
        <taxon>Mycenaceae</taxon>
        <taxon>Favolaschia</taxon>
    </lineage>
</organism>
<dbReference type="EMBL" id="JAWWNJ010000167">
    <property type="protein sequence ID" value="KAK6977579.1"/>
    <property type="molecule type" value="Genomic_DNA"/>
</dbReference>
<dbReference type="Proteomes" id="UP001362999">
    <property type="component" value="Unassembled WGS sequence"/>
</dbReference>